<dbReference type="AlphaFoldDB" id="D5C3U3"/>
<organism evidence="2 3">
    <name type="scientific">Nitrosococcus halophilus (strain Nc4)</name>
    <dbReference type="NCBI Taxonomy" id="472759"/>
    <lineage>
        <taxon>Bacteria</taxon>
        <taxon>Pseudomonadati</taxon>
        <taxon>Pseudomonadota</taxon>
        <taxon>Gammaproteobacteria</taxon>
        <taxon>Chromatiales</taxon>
        <taxon>Chromatiaceae</taxon>
        <taxon>Nitrosococcus</taxon>
    </lineage>
</organism>
<dbReference type="InterPro" id="IPR012319">
    <property type="entry name" value="FPG_cat"/>
</dbReference>
<dbReference type="STRING" id="472759.Nhal_1957"/>
<dbReference type="Pfam" id="PF01149">
    <property type="entry name" value="Fapy_DNA_glyco"/>
    <property type="match status" value="1"/>
</dbReference>
<dbReference type="GO" id="GO:0019104">
    <property type="term" value="F:DNA N-glycosylase activity"/>
    <property type="evidence" value="ECO:0007669"/>
    <property type="project" value="InterPro"/>
</dbReference>
<evidence type="ECO:0000259" key="1">
    <source>
        <dbReference type="PROSITE" id="PS51068"/>
    </source>
</evidence>
<dbReference type="PROSITE" id="PS51068">
    <property type="entry name" value="FPG_CAT"/>
    <property type="match status" value="1"/>
</dbReference>
<accession>D5C3U3</accession>
<feature type="domain" description="Formamidopyrimidine-DNA glycosylase catalytic" evidence="1">
    <location>
        <begin position="2"/>
        <end position="110"/>
    </location>
</feature>
<dbReference type="HOGENOM" id="CLU_2168288_0_0_6"/>
<dbReference type="EMBL" id="CP001798">
    <property type="protein sequence ID" value="ADE15065.1"/>
    <property type="molecule type" value="Genomic_DNA"/>
</dbReference>
<dbReference type="SUPFAM" id="SSF81624">
    <property type="entry name" value="N-terminal domain of MutM-like DNA repair proteins"/>
    <property type="match status" value="1"/>
</dbReference>
<dbReference type="OrthoDB" id="5657047at2"/>
<gene>
    <name evidence="2" type="ordered locus">Nhal_1957</name>
</gene>
<dbReference type="RefSeq" id="WP_013032931.1">
    <property type="nucleotide sequence ID" value="NC_013960.1"/>
</dbReference>
<dbReference type="GO" id="GO:0006284">
    <property type="term" value="P:base-excision repair"/>
    <property type="evidence" value="ECO:0007669"/>
    <property type="project" value="InterPro"/>
</dbReference>
<name>D5C3U3_NITHN</name>
<evidence type="ECO:0000313" key="2">
    <source>
        <dbReference type="EMBL" id="ADE15065.1"/>
    </source>
</evidence>
<reference evidence="3" key="1">
    <citation type="submission" date="2010-04" db="EMBL/GenBank/DDBJ databases">
        <title>Complete genome sequence of Nitrosococcus halophilus Nc4, a salt-adapted, aerobic obligate ammonia-oxidizing sulfur purple bacterium.</title>
        <authorList>
            <consortium name="US DOE Joint Genome Institute"/>
            <person name="Campbell M.A."/>
            <person name="Malfatti S.A."/>
            <person name="Chain P.S.G."/>
            <person name="Heidelberg J.F."/>
            <person name="Ward B.B."/>
            <person name="Klotz M.G."/>
        </authorList>
    </citation>
    <scope>NUCLEOTIDE SEQUENCE [LARGE SCALE GENOMIC DNA]</scope>
    <source>
        <strain evidence="3">Nc4</strain>
    </source>
</reference>
<dbReference type="Proteomes" id="UP000001844">
    <property type="component" value="Chromosome"/>
</dbReference>
<dbReference type="eggNOG" id="COG0266">
    <property type="taxonomic scope" value="Bacteria"/>
</dbReference>
<evidence type="ECO:0000313" key="3">
    <source>
        <dbReference type="Proteomes" id="UP000001844"/>
    </source>
</evidence>
<protein>
    <submittedName>
        <fullName evidence="2">Formamidopyrimidine-DNA glycosylase catalytic domain protein</fullName>
    </submittedName>
</protein>
<keyword evidence="3" id="KW-1185">Reference proteome</keyword>
<dbReference type="KEGG" id="nhl:Nhal_1957"/>
<dbReference type="GO" id="GO:0008270">
    <property type="term" value="F:zinc ion binding"/>
    <property type="evidence" value="ECO:0007669"/>
    <property type="project" value="InterPro"/>
</dbReference>
<dbReference type="SMART" id="SM00898">
    <property type="entry name" value="Fapy_DNA_glyco"/>
    <property type="match status" value="1"/>
</dbReference>
<proteinExistence type="predicted"/>
<dbReference type="Gene3D" id="3.20.190.10">
    <property type="entry name" value="MutM-like, N-terminal"/>
    <property type="match status" value="1"/>
</dbReference>
<sequence length="110" mass="12855">MPELPDVETFKRYLDATALHQTIDSVSVKATVLLKDLSIRHLQHCLEKRQLKETQRHGKYLFVSLDDGDWLVLHFGMTGYLQYFKHRKDSPPDTGLLIGFQNGYYLNFKN</sequence>
<dbReference type="InterPro" id="IPR035937">
    <property type="entry name" value="FPG_N"/>
</dbReference>
<dbReference type="GO" id="GO:0003906">
    <property type="term" value="F:DNA-(apurinic or apyrimidinic site) endonuclease activity"/>
    <property type="evidence" value="ECO:0007669"/>
    <property type="project" value="InterPro"/>
</dbReference>